<dbReference type="STRING" id="225345.CLCHR_13740"/>
<dbReference type="Proteomes" id="UP000191056">
    <property type="component" value="Unassembled WGS sequence"/>
</dbReference>
<dbReference type="InterPro" id="IPR019870">
    <property type="entry name" value="Se_metab_YedF"/>
</dbReference>
<dbReference type="RefSeq" id="WP_079438949.1">
    <property type="nucleotide sequence ID" value="NZ_JBLZIA010000008.1"/>
</dbReference>
<reference evidence="2 4" key="2">
    <citation type="submission" date="2018-08" db="EMBL/GenBank/DDBJ databases">
        <title>Genome of Clostridium chromiireducens C1, DSM12136.</title>
        <authorList>
            <person name="Xing M."/>
            <person name="Wei Y."/>
            <person name="Ang E.L."/>
            <person name="Zhao H."/>
            <person name="Zhang Y."/>
        </authorList>
    </citation>
    <scope>NUCLEOTIDE SEQUENCE [LARGE SCALE GENOMIC DNA]</scope>
    <source>
        <strain evidence="2 4">C1</strain>
    </source>
</reference>
<dbReference type="EMBL" id="QXDJ01000007">
    <property type="protein sequence ID" value="RII32379.1"/>
    <property type="molecule type" value="Genomic_DNA"/>
</dbReference>
<dbReference type="SUPFAM" id="SSF75169">
    <property type="entry name" value="DsrEFH-like"/>
    <property type="match status" value="1"/>
</dbReference>
<evidence type="ECO:0000313" key="1">
    <source>
        <dbReference type="EMBL" id="OPJ64120.1"/>
    </source>
</evidence>
<keyword evidence="2" id="KW-0808">Transferase</keyword>
<reference evidence="1 3" key="1">
    <citation type="submission" date="2017-03" db="EMBL/GenBank/DDBJ databases">
        <title>Genome sequence of Clostridium chromiireducens DSM 23318.</title>
        <authorList>
            <person name="Poehlein A."/>
            <person name="Daniel R."/>
        </authorList>
    </citation>
    <scope>NUCLEOTIDE SEQUENCE [LARGE SCALE GENOMIC DNA]</scope>
    <source>
        <strain evidence="1 3">DSM 23318</strain>
    </source>
</reference>
<dbReference type="GO" id="GO:0016740">
    <property type="term" value="F:transferase activity"/>
    <property type="evidence" value="ECO:0007669"/>
    <property type="project" value="UniProtKB-KW"/>
</dbReference>
<comment type="caution">
    <text evidence="1">The sequence shown here is derived from an EMBL/GenBank/DDBJ whole genome shotgun (WGS) entry which is preliminary data.</text>
</comment>
<dbReference type="Proteomes" id="UP000265930">
    <property type="component" value="Unassembled WGS sequence"/>
</dbReference>
<organism evidence="1 3">
    <name type="scientific">Clostridium chromiireducens</name>
    <dbReference type="NCBI Taxonomy" id="225345"/>
    <lineage>
        <taxon>Bacteria</taxon>
        <taxon>Bacillati</taxon>
        <taxon>Bacillota</taxon>
        <taxon>Clostridia</taxon>
        <taxon>Eubacteriales</taxon>
        <taxon>Clostridiaceae</taxon>
        <taxon>Clostridium</taxon>
    </lineage>
</organism>
<dbReference type="SUPFAM" id="SSF64307">
    <property type="entry name" value="SirA-like"/>
    <property type="match status" value="1"/>
</dbReference>
<evidence type="ECO:0000313" key="4">
    <source>
        <dbReference type="Proteomes" id="UP000265930"/>
    </source>
</evidence>
<evidence type="ECO:0000313" key="3">
    <source>
        <dbReference type="Proteomes" id="UP000191056"/>
    </source>
</evidence>
<evidence type="ECO:0000313" key="2">
    <source>
        <dbReference type="EMBL" id="RII32379.1"/>
    </source>
</evidence>
<sequence length="190" mass="22135">MKEIDCRGLPYLKIIREIKKYFNSIGEGEAIVIVNSELGRSNVLRYAAHKGYQLDEENEENRFLIKIEKRGCLEVEDEGEIFSILITREKLGEGDDDLGKILMNEYFEVLNEYDKLPKEILFLNSAVKLFHKDSMAMEEIRLLYKKGVNLLINDTSLEHYNLTDQITFGEITSMYDMVVAMKRAKKLIRL</sequence>
<proteinExistence type="predicted"/>
<protein>
    <submittedName>
        <fullName evidence="2">Sulfurtransferase-like selenium metabolism protein YedF</fullName>
    </submittedName>
</protein>
<dbReference type="EMBL" id="MZGT01000014">
    <property type="protein sequence ID" value="OPJ64120.1"/>
    <property type="molecule type" value="Genomic_DNA"/>
</dbReference>
<dbReference type="NCBIfam" id="TIGR03527">
    <property type="entry name" value="selenium_YedF"/>
    <property type="match status" value="1"/>
</dbReference>
<dbReference type="AlphaFoldDB" id="A0A1V4IWB5"/>
<gene>
    <name evidence="2" type="primary">yedF</name>
    <name evidence="1" type="ORF">CLCHR_13740</name>
    <name evidence="2" type="ORF">D2A34_22130</name>
</gene>
<name>A0A1V4IWB5_9CLOT</name>
<dbReference type="OrthoDB" id="9801500at2"/>
<keyword evidence="3" id="KW-1185">Reference proteome</keyword>
<accession>A0A1V4IWB5</accession>
<dbReference type="InterPro" id="IPR027396">
    <property type="entry name" value="DsrEFH-like"/>
</dbReference>
<dbReference type="InterPro" id="IPR036868">
    <property type="entry name" value="TusA-like_sf"/>
</dbReference>